<sequence length="63" mass="7341">MTETNSMEVWRKTEMKTIHGGVIVGDRSDGGLVSRPTKEMEVWEIEMEMEVEVWVCVREEKDP</sequence>
<keyword evidence="3" id="KW-1185">Reference proteome</keyword>
<dbReference type="EMBL" id="QGKV02000297">
    <property type="protein sequence ID" value="KAF3607391.1"/>
    <property type="molecule type" value="Genomic_DNA"/>
</dbReference>
<reference evidence="1" key="1">
    <citation type="submission" date="2019-12" db="EMBL/GenBank/DDBJ databases">
        <title>Genome sequencing and annotation of Brassica cretica.</title>
        <authorList>
            <person name="Studholme D.J."/>
            <person name="Sarris P.F."/>
        </authorList>
    </citation>
    <scope>NUCLEOTIDE SEQUENCE</scope>
    <source>
        <strain evidence="1">PFS-102/07</strain>
        <tissue evidence="1">Leaf</tissue>
    </source>
</reference>
<reference evidence="2 3" key="3">
    <citation type="journal article" date="2020" name="BMC Genomics">
        <title>Intraspecific diversification of the crop wild relative Brassica cretica Lam. using demographic model selection.</title>
        <authorList>
            <person name="Kioukis A."/>
            <person name="Michalopoulou V.A."/>
            <person name="Briers L."/>
            <person name="Pirintsos S."/>
            <person name="Studholme D.J."/>
            <person name="Pavlidis P."/>
            <person name="Sarris P.F."/>
        </authorList>
    </citation>
    <scope>NUCLEOTIDE SEQUENCE [LARGE SCALE GENOMIC DNA]</scope>
    <source>
        <strain evidence="3">cv. PFS-1207/04</strain>
        <strain evidence="2">PFS-1207/04</strain>
    </source>
</reference>
<accession>A0A8S9GZ83</accession>
<organism evidence="1">
    <name type="scientific">Brassica cretica</name>
    <name type="common">Mustard</name>
    <dbReference type="NCBI Taxonomy" id="69181"/>
    <lineage>
        <taxon>Eukaryota</taxon>
        <taxon>Viridiplantae</taxon>
        <taxon>Streptophyta</taxon>
        <taxon>Embryophyta</taxon>
        <taxon>Tracheophyta</taxon>
        <taxon>Spermatophyta</taxon>
        <taxon>Magnoliopsida</taxon>
        <taxon>eudicotyledons</taxon>
        <taxon>Gunneridae</taxon>
        <taxon>Pentapetalae</taxon>
        <taxon>rosids</taxon>
        <taxon>malvids</taxon>
        <taxon>Brassicales</taxon>
        <taxon>Brassicaceae</taxon>
        <taxon>Brassiceae</taxon>
        <taxon>Brassica</taxon>
    </lineage>
</organism>
<evidence type="ECO:0000313" key="2">
    <source>
        <dbReference type="EMBL" id="KAF3607391.1"/>
    </source>
</evidence>
<gene>
    <name evidence="2" type="ORF">DY000_02050053</name>
    <name evidence="1" type="ORF">F2Q70_00023053</name>
</gene>
<dbReference type="AlphaFoldDB" id="A0A8S9GZ83"/>
<protein>
    <submittedName>
        <fullName evidence="1">Uncharacterized protein</fullName>
    </submittedName>
</protein>
<name>A0A8S9GZ83_BRACR</name>
<comment type="caution">
    <text evidence="1">The sequence shown here is derived from an EMBL/GenBank/DDBJ whole genome shotgun (WGS) entry which is preliminary data.</text>
</comment>
<dbReference type="EMBL" id="QGKY02001925">
    <property type="protein sequence ID" value="KAF2549312.1"/>
    <property type="molecule type" value="Genomic_DNA"/>
</dbReference>
<evidence type="ECO:0000313" key="1">
    <source>
        <dbReference type="EMBL" id="KAF2549312.1"/>
    </source>
</evidence>
<proteinExistence type="predicted"/>
<reference evidence="2" key="2">
    <citation type="submission" date="2019-12" db="EMBL/GenBank/DDBJ databases">
        <authorList>
            <person name="Studholme D.J."/>
            <person name="Sarris P."/>
        </authorList>
    </citation>
    <scope>NUCLEOTIDE SEQUENCE</scope>
    <source>
        <strain evidence="2">PFS-1207/04</strain>
        <tissue evidence="2">Leaf</tissue>
    </source>
</reference>
<evidence type="ECO:0000313" key="3">
    <source>
        <dbReference type="Proteomes" id="UP000266723"/>
    </source>
</evidence>
<dbReference type="Proteomes" id="UP000266723">
    <property type="component" value="Unassembled WGS sequence"/>
</dbReference>